<feature type="compositionally biased region" description="Polar residues" evidence="1">
    <location>
        <begin position="8"/>
        <end position="17"/>
    </location>
</feature>
<organism evidence="2">
    <name type="scientific">mine drainage metagenome</name>
    <dbReference type="NCBI Taxonomy" id="410659"/>
    <lineage>
        <taxon>unclassified sequences</taxon>
        <taxon>metagenomes</taxon>
        <taxon>ecological metagenomes</taxon>
    </lineage>
</organism>
<sequence>MADDDSSKALQPASSRAITGHGIQPAGVKARMTQGALEIARSYLIVPSKTLAPRHFEWVQG</sequence>
<proteinExistence type="predicted"/>
<evidence type="ECO:0000256" key="1">
    <source>
        <dbReference type="SAM" id="MobiDB-lite"/>
    </source>
</evidence>
<accession>E6QNW6</accession>
<dbReference type="AlphaFoldDB" id="E6QNW6"/>
<dbReference type="EMBL" id="CABQ01000294">
    <property type="protein sequence ID" value="CBI08937.1"/>
    <property type="molecule type" value="Genomic_DNA"/>
</dbReference>
<protein>
    <submittedName>
        <fullName evidence="2">Uncharacterized protein</fullName>
    </submittedName>
</protein>
<reference evidence="2" key="1">
    <citation type="submission" date="2009-10" db="EMBL/GenBank/DDBJ databases">
        <title>Diversity of trophic interactions inside an arsenic-rich microbial ecosystem.</title>
        <authorList>
            <person name="Bertin P.N."/>
            <person name="Heinrich-Salmeron A."/>
            <person name="Pelletier E."/>
            <person name="Goulhen-Chollet F."/>
            <person name="Arsene-Ploetze F."/>
            <person name="Gallien S."/>
            <person name="Calteau A."/>
            <person name="Vallenet D."/>
            <person name="Casiot C."/>
            <person name="Chane-Woon-Ming B."/>
            <person name="Giloteaux L."/>
            <person name="Barakat M."/>
            <person name="Bonnefoy V."/>
            <person name="Bruneel O."/>
            <person name="Chandler M."/>
            <person name="Cleiss J."/>
            <person name="Duran R."/>
            <person name="Elbaz-Poulichet F."/>
            <person name="Fonknechten N."/>
            <person name="Lauga B."/>
            <person name="Mornico D."/>
            <person name="Ortet P."/>
            <person name="Schaeffer C."/>
            <person name="Siguier P."/>
            <person name="Alexander Thil Smith A."/>
            <person name="Van Dorsselaer A."/>
            <person name="Weissenbach J."/>
            <person name="Medigue C."/>
            <person name="Le Paslier D."/>
        </authorList>
    </citation>
    <scope>NUCLEOTIDE SEQUENCE</scope>
</reference>
<comment type="caution">
    <text evidence="2">The sequence shown here is derived from an EMBL/GenBank/DDBJ whole genome shotgun (WGS) entry which is preliminary data.</text>
</comment>
<gene>
    <name evidence="2" type="ORF">CARN6_2466</name>
</gene>
<name>E6QNW6_9ZZZZ</name>
<evidence type="ECO:0000313" key="2">
    <source>
        <dbReference type="EMBL" id="CBI08937.1"/>
    </source>
</evidence>
<feature type="region of interest" description="Disordered" evidence="1">
    <location>
        <begin position="1"/>
        <end position="25"/>
    </location>
</feature>